<dbReference type="AlphaFoldDB" id="A0A6P8YTB5"/>
<dbReference type="RefSeq" id="XP_034237312.1">
    <property type="nucleotide sequence ID" value="XM_034381421.1"/>
</dbReference>
<dbReference type="InParanoid" id="A0A6P8YTB5"/>
<feature type="region of interest" description="Disordered" evidence="1">
    <location>
        <begin position="103"/>
        <end position="126"/>
    </location>
</feature>
<dbReference type="Proteomes" id="UP000515158">
    <property type="component" value="Unplaced"/>
</dbReference>
<evidence type="ECO:0000313" key="3">
    <source>
        <dbReference type="RefSeq" id="XP_034237312.1"/>
    </source>
</evidence>
<sequence>MSEKGSSSQCSLVALGQCDGPSKSKGDFTDEEWLCLKKHCIDPYQKHEQKVAGVRVITVDEYLSSKAAGEEVPFKRSLIPGQKLCMRCTAIIVPILASYAPATATPSSDSSSQNESRDLFSEDGNANVPSSGDLFIDDKLALETLNQSIKPLNEGPMVKRKMETEPSYVPRKLKRVYGKLETLAVQSGTPSSFVRRDEETDFGSKVLAALQDKFKNSKSNADKMSVLSVALAGFNPNKVLELFQPVGATDWMIRKTAALTKEQGMFPTAIPKKASLSISDETLKLVLSHYESEANSRQLPGKKDCVIIREAGKEKQYVQKKLILCNLKELFRSFKEENPLSNISFSKFASLRPAHCVLARSAGTHSVCVCKHHENVKLLMEGANFKSFDESLVSYKDFISTALCPTPSATCFLERCKDCPGFEQLEDHLHDILSENFIENVTYKQWTEVDRSTLETHCQETGPFLEAFIAKLEKLAPHHFINKQQSQYLKDLKENLGPDEAITICDFSENYSFIIQDSVQGHYFNNDQATIHPFVTYYKKEGELKVLSFVIISDHMKHGTTAFYAFQKKHVEFLRTHIPNLKKMHYFSDGAASQYKNVFNMINLSYHEQDFFGIKAEWHFFATSHGKGPSDGVGGAIKRCAARASIQGTLISTPLEMYKWAKDAMPTMNVCYVSTQEVIEAQAFLAPRFNRALQINQIRSHHRFLPVSVGELVASRFSSSDESVFAPAELIRKIPSFESVDVGDYIAVHSKGRTWCVAQVTNTDVDTQSIMAVPLEEIKKPGSIYYYLSDNIEEPVQLENVLAKVDIVKVANKPYFMLSITDKMRVRWQLLVINSKKLKK</sequence>
<gene>
    <name evidence="3" type="primary">LOC117642836</name>
</gene>
<dbReference type="PANTHER" id="PTHR46601:SF1">
    <property type="entry name" value="ADF-H DOMAIN-CONTAINING PROTEIN"/>
    <property type="match status" value="1"/>
</dbReference>
<keyword evidence="2" id="KW-1185">Reference proteome</keyword>
<dbReference type="GeneID" id="117642836"/>
<evidence type="ECO:0000313" key="2">
    <source>
        <dbReference type="Proteomes" id="UP000515158"/>
    </source>
</evidence>
<dbReference type="KEGG" id="tpal:117642836"/>
<organism evidence="3">
    <name type="scientific">Thrips palmi</name>
    <name type="common">Melon thrips</name>
    <dbReference type="NCBI Taxonomy" id="161013"/>
    <lineage>
        <taxon>Eukaryota</taxon>
        <taxon>Metazoa</taxon>
        <taxon>Ecdysozoa</taxon>
        <taxon>Arthropoda</taxon>
        <taxon>Hexapoda</taxon>
        <taxon>Insecta</taxon>
        <taxon>Pterygota</taxon>
        <taxon>Neoptera</taxon>
        <taxon>Paraneoptera</taxon>
        <taxon>Thysanoptera</taxon>
        <taxon>Terebrantia</taxon>
        <taxon>Thripoidea</taxon>
        <taxon>Thripidae</taxon>
        <taxon>Thrips</taxon>
    </lineage>
</organism>
<accession>A0A6P8YTB5</accession>
<dbReference type="PANTHER" id="PTHR46601">
    <property type="entry name" value="ULP_PROTEASE DOMAIN-CONTAINING PROTEIN"/>
    <property type="match status" value="1"/>
</dbReference>
<dbReference type="OrthoDB" id="10043418at2759"/>
<evidence type="ECO:0000256" key="1">
    <source>
        <dbReference type="SAM" id="MobiDB-lite"/>
    </source>
</evidence>
<name>A0A6P8YTB5_THRPL</name>
<feature type="compositionally biased region" description="Low complexity" evidence="1">
    <location>
        <begin position="103"/>
        <end position="112"/>
    </location>
</feature>
<protein>
    <submittedName>
        <fullName evidence="3">Uncharacterized protein LOC117642836</fullName>
    </submittedName>
</protein>
<proteinExistence type="predicted"/>
<reference evidence="3" key="1">
    <citation type="submission" date="2025-08" db="UniProtKB">
        <authorList>
            <consortium name="RefSeq"/>
        </authorList>
    </citation>
    <scope>IDENTIFICATION</scope>
    <source>
        <tissue evidence="3">Total insect</tissue>
    </source>
</reference>